<evidence type="ECO:0000313" key="2">
    <source>
        <dbReference type="Proteomes" id="UP000176998"/>
    </source>
</evidence>
<name>A0A1G4B9H9_9PEZI</name>
<keyword evidence="2" id="KW-1185">Reference proteome</keyword>
<reference evidence="1 2" key="1">
    <citation type="submission" date="2016-09" db="EMBL/GenBank/DDBJ databases">
        <authorList>
            <person name="Capua I."/>
            <person name="De Benedictis P."/>
            <person name="Joannis T."/>
            <person name="Lombin L.H."/>
            <person name="Cattoli G."/>
        </authorList>
    </citation>
    <scope>NUCLEOTIDE SEQUENCE [LARGE SCALE GENOMIC DNA]</scope>
    <source>
        <strain evidence="1 2">IMI 309357</strain>
    </source>
</reference>
<dbReference type="GeneID" id="34559944"/>
<proteinExistence type="predicted"/>
<dbReference type="Proteomes" id="UP000176998">
    <property type="component" value="Unassembled WGS sequence"/>
</dbReference>
<evidence type="ECO:0000313" key="1">
    <source>
        <dbReference type="EMBL" id="OHE97932.1"/>
    </source>
</evidence>
<dbReference type="EMBL" id="MJBS01000052">
    <property type="protein sequence ID" value="OHE97932.1"/>
    <property type="molecule type" value="Genomic_DNA"/>
</dbReference>
<dbReference type="RefSeq" id="XP_022475084.1">
    <property type="nucleotide sequence ID" value="XM_022618434.1"/>
</dbReference>
<accession>A0A1G4B9H9</accession>
<sequence length="48" mass="5478">MTGHDIPGRPCHTYPTLVIRDSWTIEKKKIPRGNISREDASWGKGEKD</sequence>
<protein>
    <submittedName>
        <fullName evidence="1">Uncharacterized protein</fullName>
    </submittedName>
</protein>
<gene>
    <name evidence="1" type="ORF">CORC01_06795</name>
</gene>
<organism evidence="1 2">
    <name type="scientific">Colletotrichum orchidophilum</name>
    <dbReference type="NCBI Taxonomy" id="1209926"/>
    <lineage>
        <taxon>Eukaryota</taxon>
        <taxon>Fungi</taxon>
        <taxon>Dikarya</taxon>
        <taxon>Ascomycota</taxon>
        <taxon>Pezizomycotina</taxon>
        <taxon>Sordariomycetes</taxon>
        <taxon>Hypocreomycetidae</taxon>
        <taxon>Glomerellales</taxon>
        <taxon>Glomerellaceae</taxon>
        <taxon>Colletotrichum</taxon>
    </lineage>
</organism>
<dbReference type="AlphaFoldDB" id="A0A1G4B9H9"/>
<comment type="caution">
    <text evidence="1">The sequence shown here is derived from an EMBL/GenBank/DDBJ whole genome shotgun (WGS) entry which is preliminary data.</text>
</comment>